<evidence type="ECO:0000313" key="12">
    <source>
        <dbReference type="Proteomes" id="UP001231859"/>
    </source>
</evidence>
<keyword evidence="7" id="KW-0547">Nucleotide-binding</keyword>
<reference evidence="11 12" key="1">
    <citation type="submission" date="2023-04" db="EMBL/GenBank/DDBJ databases">
        <title>Genome dynamics across the evolutionary transition to endosymbiosis.</title>
        <authorList>
            <person name="Siozios S."/>
            <person name="Nadal-Jimenez P."/>
            <person name="Azagi T."/>
            <person name="Sprong H."/>
            <person name="Frost C.L."/>
            <person name="Parratt S.R."/>
            <person name="Taylor G."/>
            <person name="Brettell L."/>
            <person name="Lew K.C."/>
            <person name="Croft L."/>
            <person name="King K.C."/>
            <person name="Brockhurst M.A."/>
            <person name="Hypsa V."/>
            <person name="Novakova E."/>
            <person name="Darby A.C."/>
            <person name="Hurst G.D.D."/>
        </authorList>
    </citation>
    <scope>NUCLEOTIDE SEQUENCE [LARGE SCALE GENOMIC DNA]</scope>
    <source>
        <strain evidence="12">aApi_AU</strain>
    </source>
</reference>
<organism evidence="11 12">
    <name type="scientific">Arsenophonus apicola</name>
    <dbReference type="NCBI Taxonomy" id="2879119"/>
    <lineage>
        <taxon>Bacteria</taxon>
        <taxon>Pseudomonadati</taxon>
        <taxon>Pseudomonadota</taxon>
        <taxon>Gammaproteobacteria</taxon>
        <taxon>Enterobacterales</taxon>
        <taxon>Morganellaceae</taxon>
        <taxon>Arsenophonus</taxon>
    </lineage>
</organism>
<keyword evidence="6" id="KW-0479">Metal-binding</keyword>
<evidence type="ECO:0000256" key="4">
    <source>
        <dbReference type="ARBA" id="ARBA00022490"/>
    </source>
</evidence>
<dbReference type="SUPFAM" id="SSF52540">
    <property type="entry name" value="P-loop containing nucleoside triphosphate hydrolases"/>
    <property type="match status" value="1"/>
</dbReference>
<dbReference type="Pfam" id="PF02367">
    <property type="entry name" value="TsaE"/>
    <property type="match status" value="1"/>
</dbReference>
<comment type="subcellular location">
    <subcellularLocation>
        <location evidence="1">Cytoplasm</location>
    </subcellularLocation>
</comment>
<accession>A0ABY8P5W7</accession>
<evidence type="ECO:0000313" key="11">
    <source>
        <dbReference type="EMBL" id="WGO83764.1"/>
    </source>
</evidence>
<keyword evidence="4" id="KW-0963">Cytoplasm</keyword>
<evidence type="ECO:0000256" key="10">
    <source>
        <dbReference type="ARBA" id="ARBA00032441"/>
    </source>
</evidence>
<evidence type="ECO:0000256" key="3">
    <source>
        <dbReference type="ARBA" id="ARBA00019010"/>
    </source>
</evidence>
<dbReference type="RefSeq" id="WP_280938640.1">
    <property type="nucleotide sequence ID" value="NZ_CP123759.1"/>
</dbReference>
<dbReference type="Gene3D" id="3.40.50.300">
    <property type="entry name" value="P-loop containing nucleotide triphosphate hydrolases"/>
    <property type="match status" value="1"/>
</dbReference>
<dbReference type="PANTHER" id="PTHR33540">
    <property type="entry name" value="TRNA THREONYLCARBAMOYLADENOSINE BIOSYNTHESIS PROTEIN TSAE"/>
    <property type="match status" value="1"/>
</dbReference>
<comment type="similarity">
    <text evidence="2">Belongs to the TsaE family.</text>
</comment>
<keyword evidence="5" id="KW-0819">tRNA processing</keyword>
<keyword evidence="12" id="KW-1185">Reference proteome</keyword>
<keyword evidence="8" id="KW-0067">ATP-binding</keyword>
<evidence type="ECO:0000256" key="8">
    <source>
        <dbReference type="ARBA" id="ARBA00022840"/>
    </source>
</evidence>
<dbReference type="Proteomes" id="UP001231859">
    <property type="component" value="Chromosome"/>
</dbReference>
<evidence type="ECO:0000256" key="7">
    <source>
        <dbReference type="ARBA" id="ARBA00022741"/>
    </source>
</evidence>
<dbReference type="InterPro" id="IPR003442">
    <property type="entry name" value="T6A_TsaE"/>
</dbReference>
<keyword evidence="9" id="KW-0460">Magnesium</keyword>
<evidence type="ECO:0000256" key="2">
    <source>
        <dbReference type="ARBA" id="ARBA00007599"/>
    </source>
</evidence>
<gene>
    <name evidence="11" type="primary">tsaE</name>
    <name evidence="11" type="ORF">QG404_02255</name>
</gene>
<evidence type="ECO:0000256" key="5">
    <source>
        <dbReference type="ARBA" id="ARBA00022694"/>
    </source>
</evidence>
<dbReference type="NCBIfam" id="TIGR00150">
    <property type="entry name" value="T6A_YjeE"/>
    <property type="match status" value="1"/>
</dbReference>
<evidence type="ECO:0000256" key="6">
    <source>
        <dbReference type="ARBA" id="ARBA00022723"/>
    </source>
</evidence>
<dbReference type="EMBL" id="CP123759">
    <property type="protein sequence ID" value="WGO83764.1"/>
    <property type="molecule type" value="Genomic_DNA"/>
</dbReference>
<dbReference type="InterPro" id="IPR027417">
    <property type="entry name" value="P-loop_NTPase"/>
</dbReference>
<dbReference type="PANTHER" id="PTHR33540:SF2">
    <property type="entry name" value="TRNA THREONYLCARBAMOYLADENOSINE BIOSYNTHESIS PROTEIN TSAE"/>
    <property type="match status" value="1"/>
</dbReference>
<evidence type="ECO:0000256" key="9">
    <source>
        <dbReference type="ARBA" id="ARBA00022842"/>
    </source>
</evidence>
<proteinExistence type="inferred from homology"/>
<evidence type="ECO:0000256" key="1">
    <source>
        <dbReference type="ARBA" id="ARBA00004496"/>
    </source>
</evidence>
<protein>
    <recommendedName>
        <fullName evidence="3">tRNA threonylcarbamoyladenosine biosynthesis protein TsaE</fullName>
    </recommendedName>
    <alternativeName>
        <fullName evidence="10">t(6)A37 threonylcarbamoyladenosine biosynthesis protein TsaE</fullName>
    </alternativeName>
</protein>
<name>A0ABY8P5W7_9GAMM</name>
<sequence length="152" mass="17348">MKELILLLANEKATIALGHRLAHLCKQSFILYLYGDLGTGKTTFSRGFLQGLGYQGHVKSPTYTLVESYLLAPIPVYHFDLYRLTDPEELEFMGIRDYFDWQAICLVEWPKKGEGILPCADLELYLSYDNNARQARFVALSTYGETLLEKLS</sequence>